<dbReference type="PATRIC" id="fig|874156.12.peg.1341"/>
<dbReference type="Pfam" id="PF20434">
    <property type="entry name" value="BD-FAE"/>
    <property type="match status" value="1"/>
</dbReference>
<proteinExistence type="inferred from homology"/>
<protein>
    <submittedName>
        <fullName evidence="4">Esterase</fullName>
    </submittedName>
</protein>
<dbReference type="AlphaFoldDB" id="A0A0H0XN54"/>
<dbReference type="Gene3D" id="3.40.50.1820">
    <property type="entry name" value="alpha/beta hydrolase"/>
    <property type="match status" value="1"/>
</dbReference>
<evidence type="ECO:0000256" key="2">
    <source>
        <dbReference type="ARBA" id="ARBA00022801"/>
    </source>
</evidence>
<dbReference type="SUPFAM" id="SSF53474">
    <property type="entry name" value="alpha/beta-Hydrolases"/>
    <property type="match status" value="1"/>
</dbReference>
<evidence type="ECO:0000313" key="4">
    <source>
        <dbReference type="EMBL" id="KLI64028.1"/>
    </source>
</evidence>
<reference evidence="4 5" key="1">
    <citation type="submission" date="2015-04" db="EMBL/GenBank/DDBJ databases">
        <title>The draft genome sequence of Erythrobacter marinus HWDM-33.</title>
        <authorList>
            <person name="Zhuang L."/>
            <person name="Liu Y."/>
            <person name="Shao Z."/>
        </authorList>
    </citation>
    <scope>NUCLEOTIDE SEQUENCE [LARGE SCALE GENOMIC DNA]</scope>
    <source>
        <strain evidence="4 5">HWDM-33</strain>
    </source>
</reference>
<comment type="similarity">
    <text evidence="1">Belongs to the 'GDXG' lipolytic enzyme family.</text>
</comment>
<dbReference type="InterPro" id="IPR002168">
    <property type="entry name" value="Lipase_GDXG_HIS_AS"/>
</dbReference>
<evidence type="ECO:0000259" key="3">
    <source>
        <dbReference type="Pfam" id="PF20434"/>
    </source>
</evidence>
<evidence type="ECO:0000256" key="1">
    <source>
        <dbReference type="ARBA" id="ARBA00010515"/>
    </source>
</evidence>
<name>A0A0H0XN54_9SPHN</name>
<organism evidence="4 5">
    <name type="scientific">Aurantiacibacter marinus</name>
    <dbReference type="NCBI Taxonomy" id="874156"/>
    <lineage>
        <taxon>Bacteria</taxon>
        <taxon>Pseudomonadati</taxon>
        <taxon>Pseudomonadota</taxon>
        <taxon>Alphaproteobacteria</taxon>
        <taxon>Sphingomonadales</taxon>
        <taxon>Erythrobacteraceae</taxon>
        <taxon>Aurantiacibacter</taxon>
    </lineage>
</organism>
<dbReference type="InterPro" id="IPR049492">
    <property type="entry name" value="BD-FAE-like_dom"/>
</dbReference>
<keyword evidence="5" id="KW-1185">Reference proteome</keyword>
<dbReference type="GO" id="GO:0016787">
    <property type="term" value="F:hydrolase activity"/>
    <property type="evidence" value="ECO:0007669"/>
    <property type="project" value="UniProtKB-KW"/>
</dbReference>
<dbReference type="PANTHER" id="PTHR48081:SF33">
    <property type="entry name" value="KYNURENINE FORMAMIDASE"/>
    <property type="match status" value="1"/>
</dbReference>
<keyword evidence="2" id="KW-0378">Hydrolase</keyword>
<comment type="caution">
    <text evidence="4">The sequence shown here is derived from an EMBL/GenBank/DDBJ whole genome shotgun (WGS) entry which is preliminary data.</text>
</comment>
<dbReference type="Proteomes" id="UP000053455">
    <property type="component" value="Unassembled WGS sequence"/>
</dbReference>
<accession>A0A0H0XN54</accession>
<dbReference type="PROSITE" id="PS01173">
    <property type="entry name" value="LIPASE_GDXG_HIS"/>
    <property type="match status" value="1"/>
</dbReference>
<sequence length="260" mass="28127">MAGQMQRMSYGADELQTALYWPGASVEAPLIVFVHGGGWSRGDMRSTIGSSMLASWQSQGFAVASLNYRLVPASSVEQQASDIAAALAYLSDNAPVLGFDRERIVLAGHSAGAHLVSLVGTDPTYLENAGLALTSIRGILALDGAAYDVPRQMEEGGRLMSQTYRNAFGTERRRQENLSPTFHAAAPNAAEFLILHIDRPDAQMQSEALGYALVNAGTHAEVHRVPGRGLRGHREINRRLGDQDYPATPLVDAWLSRVLR</sequence>
<dbReference type="EMBL" id="LBHU01000002">
    <property type="protein sequence ID" value="KLI64028.1"/>
    <property type="molecule type" value="Genomic_DNA"/>
</dbReference>
<dbReference type="STRING" id="874156.GCA_001021555_02020"/>
<gene>
    <name evidence="4" type="ORF">AAV99_06500</name>
</gene>
<dbReference type="InterPro" id="IPR029058">
    <property type="entry name" value="AB_hydrolase_fold"/>
</dbReference>
<dbReference type="PANTHER" id="PTHR48081">
    <property type="entry name" value="AB HYDROLASE SUPERFAMILY PROTEIN C4A8.06C"/>
    <property type="match status" value="1"/>
</dbReference>
<feature type="domain" description="BD-FAE-like" evidence="3">
    <location>
        <begin position="24"/>
        <end position="124"/>
    </location>
</feature>
<dbReference type="InterPro" id="IPR050300">
    <property type="entry name" value="GDXG_lipolytic_enzyme"/>
</dbReference>
<evidence type="ECO:0000313" key="5">
    <source>
        <dbReference type="Proteomes" id="UP000053455"/>
    </source>
</evidence>